<reference evidence="5 6" key="1">
    <citation type="submission" date="2019-07" db="EMBL/GenBank/DDBJ databases">
        <title>Whole genome shotgun sequence of Aeromicrobium flavum NBRC 107625.</title>
        <authorList>
            <person name="Hosoyama A."/>
            <person name="Uohara A."/>
            <person name="Ohji S."/>
            <person name="Ichikawa N."/>
        </authorList>
    </citation>
    <scope>NUCLEOTIDE SEQUENCE [LARGE SCALE GENOMIC DNA]</scope>
    <source>
        <strain evidence="5 6">NBRC 107625</strain>
    </source>
</reference>
<evidence type="ECO:0000256" key="3">
    <source>
        <dbReference type="ARBA" id="ARBA00022729"/>
    </source>
</evidence>
<keyword evidence="3" id="KW-0732">Signal</keyword>
<evidence type="ECO:0000256" key="1">
    <source>
        <dbReference type="ARBA" id="ARBA00004418"/>
    </source>
</evidence>
<keyword evidence="4" id="KW-0574">Periplasm</keyword>
<keyword evidence="6" id="KW-1185">Reference proteome</keyword>
<name>A0A512HXK7_9ACTN</name>
<dbReference type="EMBL" id="BJZQ01000015">
    <property type="protein sequence ID" value="GEO90183.1"/>
    <property type="molecule type" value="Genomic_DNA"/>
</dbReference>
<proteinExistence type="predicted"/>
<organism evidence="5 6">
    <name type="scientific">Aeromicrobium flavum</name>
    <dbReference type="NCBI Taxonomy" id="416568"/>
    <lineage>
        <taxon>Bacteria</taxon>
        <taxon>Bacillati</taxon>
        <taxon>Actinomycetota</taxon>
        <taxon>Actinomycetes</taxon>
        <taxon>Propionibacteriales</taxon>
        <taxon>Nocardioidaceae</taxon>
        <taxon>Aeromicrobium</taxon>
    </lineage>
</organism>
<dbReference type="AlphaFoldDB" id="A0A512HXK7"/>
<comment type="caution">
    <text evidence="5">The sequence shown here is derived from an EMBL/GenBank/DDBJ whole genome shotgun (WGS) entry which is preliminary data.</text>
</comment>
<evidence type="ECO:0000313" key="6">
    <source>
        <dbReference type="Proteomes" id="UP000321769"/>
    </source>
</evidence>
<dbReference type="Proteomes" id="UP000321769">
    <property type="component" value="Unassembled WGS sequence"/>
</dbReference>
<accession>A0A512HXK7</accession>
<dbReference type="SUPFAM" id="SSF53850">
    <property type="entry name" value="Periplasmic binding protein-like II"/>
    <property type="match status" value="1"/>
</dbReference>
<protein>
    <submittedName>
        <fullName evidence="5">ABC transporter substrate-binding protein</fullName>
    </submittedName>
</protein>
<gene>
    <name evidence="5" type="ORF">AFL01nite_25100</name>
</gene>
<dbReference type="CDD" id="cd13590">
    <property type="entry name" value="PBP2_PotD_PotF_like"/>
    <property type="match status" value="1"/>
</dbReference>
<evidence type="ECO:0000256" key="2">
    <source>
        <dbReference type="ARBA" id="ARBA00022448"/>
    </source>
</evidence>
<evidence type="ECO:0000313" key="5">
    <source>
        <dbReference type="EMBL" id="GEO90183.1"/>
    </source>
</evidence>
<dbReference type="InterPro" id="IPR006059">
    <property type="entry name" value="SBP"/>
</dbReference>
<dbReference type="Pfam" id="PF13416">
    <property type="entry name" value="SBP_bac_8"/>
    <property type="match status" value="1"/>
</dbReference>
<dbReference type="PRINTS" id="PR00909">
    <property type="entry name" value="SPERMDNBNDNG"/>
</dbReference>
<sequence length="379" mass="41634">MLKALGALGLAGASAAVLPAFGTPDRRQDPASCAAQDLSASDPRLVFSNWPEYIDEEGENGEPSTLQQFEKLTGISVSYVPDVNDNTEFFAKVVNQLGACQSTKRDMFALTDWMAARMIQMGWIQPMDRANVPNLHANLIDSLRGVGWDAERDYSAPWQSGLTGICYNKRLVPEVRTMDELLTRSDLRGRVTLLTEMRDTMGLTLLSDGADPADFAKDDWDTALEKVKKARRAGQIRAFTGNDYVQDLEAGNIAACVAWSGDVIATGNEDLVFVTPEEGLMIWSDNMIIPNLATHQANAEKFVDFYYQPEIAAQLAAYVNYICPVKGAQDAMLEIDPELAESQLIFPTDETLSQTHGFMALSESVMRTYEGEFADVAGS</sequence>
<dbReference type="InterPro" id="IPR001188">
    <property type="entry name" value="Sperm_putr-bd"/>
</dbReference>
<dbReference type="Gene3D" id="3.40.190.10">
    <property type="entry name" value="Periplasmic binding protein-like II"/>
    <property type="match status" value="2"/>
</dbReference>
<dbReference type="GO" id="GO:0042597">
    <property type="term" value="C:periplasmic space"/>
    <property type="evidence" value="ECO:0007669"/>
    <property type="project" value="UniProtKB-SubCell"/>
</dbReference>
<dbReference type="GO" id="GO:0019808">
    <property type="term" value="F:polyamine binding"/>
    <property type="evidence" value="ECO:0007669"/>
    <property type="project" value="InterPro"/>
</dbReference>
<dbReference type="PANTHER" id="PTHR30222">
    <property type="entry name" value="SPERMIDINE/PUTRESCINE-BINDING PERIPLASMIC PROTEIN"/>
    <property type="match status" value="1"/>
</dbReference>
<dbReference type="GO" id="GO:0015846">
    <property type="term" value="P:polyamine transport"/>
    <property type="evidence" value="ECO:0007669"/>
    <property type="project" value="InterPro"/>
</dbReference>
<dbReference type="PANTHER" id="PTHR30222:SF17">
    <property type="entry name" value="SPERMIDINE_PUTRESCINE-BINDING PERIPLASMIC PROTEIN"/>
    <property type="match status" value="1"/>
</dbReference>
<keyword evidence="2" id="KW-0813">Transport</keyword>
<evidence type="ECO:0000256" key="4">
    <source>
        <dbReference type="ARBA" id="ARBA00022764"/>
    </source>
</evidence>
<comment type="subcellular location">
    <subcellularLocation>
        <location evidence="1">Periplasm</location>
    </subcellularLocation>
</comment>